<gene>
    <name evidence="1" type="ORF">PHMEG_00034351</name>
</gene>
<protein>
    <submittedName>
        <fullName evidence="1">Integrase, catalytic core protein</fullName>
    </submittedName>
</protein>
<accession>A0A225UR75</accession>
<dbReference type="STRING" id="4795.A0A225UR75"/>
<reference evidence="2" key="1">
    <citation type="submission" date="2017-03" db="EMBL/GenBank/DDBJ databases">
        <title>Phytopthora megakarya and P. palmivora, two closely related causual agents of cacao black pod achieved similar genome size and gene model numbers by different mechanisms.</title>
        <authorList>
            <person name="Ali S."/>
            <person name="Shao J."/>
            <person name="Larry D.J."/>
            <person name="Kronmiller B."/>
            <person name="Shen D."/>
            <person name="Strem M.D."/>
            <person name="Melnick R.L."/>
            <person name="Guiltinan M.J."/>
            <person name="Tyler B.M."/>
            <person name="Meinhardt L.W."/>
            <person name="Bailey B.A."/>
        </authorList>
    </citation>
    <scope>NUCLEOTIDE SEQUENCE [LARGE SCALE GENOMIC DNA]</scope>
    <source>
        <strain evidence="2">zdho120</strain>
    </source>
</reference>
<name>A0A225UR75_9STRA</name>
<evidence type="ECO:0000313" key="1">
    <source>
        <dbReference type="EMBL" id="OWY95602.1"/>
    </source>
</evidence>
<dbReference type="PANTHER" id="PTHR11439">
    <property type="entry name" value="GAG-POL-RELATED RETROTRANSPOSON"/>
    <property type="match status" value="1"/>
</dbReference>
<sequence>MHDKDYRGLIGSLMYLMTGSRPDISFSMMTDEDWMRCKAFVGSDYPKDIDTRRFVSGYVMQLGDYVVTYSSKSQRTVALSSTEAEYKTLTHGTKEVIVLREL</sequence>
<comment type="caution">
    <text evidence="1">The sequence shown here is derived from an EMBL/GenBank/DDBJ whole genome shotgun (WGS) entry which is preliminary data.</text>
</comment>
<dbReference type="Proteomes" id="UP000198211">
    <property type="component" value="Unassembled WGS sequence"/>
</dbReference>
<organism evidence="1 2">
    <name type="scientific">Phytophthora megakarya</name>
    <dbReference type="NCBI Taxonomy" id="4795"/>
    <lineage>
        <taxon>Eukaryota</taxon>
        <taxon>Sar</taxon>
        <taxon>Stramenopiles</taxon>
        <taxon>Oomycota</taxon>
        <taxon>Peronosporomycetes</taxon>
        <taxon>Peronosporales</taxon>
        <taxon>Peronosporaceae</taxon>
        <taxon>Phytophthora</taxon>
    </lineage>
</organism>
<dbReference type="CDD" id="cd09272">
    <property type="entry name" value="RNase_HI_RT_Ty1"/>
    <property type="match status" value="1"/>
</dbReference>
<proteinExistence type="predicted"/>
<keyword evidence="2" id="KW-1185">Reference proteome</keyword>
<dbReference type="EMBL" id="NBNE01012714">
    <property type="protein sequence ID" value="OWY95602.1"/>
    <property type="molecule type" value="Genomic_DNA"/>
</dbReference>
<evidence type="ECO:0000313" key="2">
    <source>
        <dbReference type="Proteomes" id="UP000198211"/>
    </source>
</evidence>
<dbReference type="OrthoDB" id="1915846at2759"/>
<dbReference type="PANTHER" id="PTHR11439:SF483">
    <property type="entry name" value="PEPTIDE SYNTHASE GLIP-LIKE, PUTATIVE (AFU_ORTHOLOGUE AFUA_3G12920)-RELATED"/>
    <property type="match status" value="1"/>
</dbReference>
<dbReference type="AlphaFoldDB" id="A0A225UR75"/>